<dbReference type="InterPro" id="IPR011050">
    <property type="entry name" value="Pectin_lyase_fold/virulence"/>
</dbReference>
<sequence length="205" mass="22113">MVKTILRRLIIKNGDEINGLNLYAVDDNKATIQNVHIHNNADDGIQFFGGDARVDNLWLTCNEDDSVDWEQGYHGSIENLSILQGGAGYANVDSAGYAFELSSKRYWYSPSSQPRSNGSVTNASITLASGAVQTDEVFRLKNETLGSFTNIDISGYAGVGCEDIDANSSGSFGSLEFDCNPVDLQENSPATGFTEASFWSAPACD</sequence>
<dbReference type="SUPFAM" id="SSF51126">
    <property type="entry name" value="Pectin lyase-like"/>
    <property type="match status" value="1"/>
</dbReference>
<proteinExistence type="predicted"/>
<dbReference type="PANTHER" id="PTHR41339">
    <property type="entry name" value="LIPL48"/>
    <property type="match status" value="1"/>
</dbReference>
<dbReference type="EMBL" id="JBHUJD010000029">
    <property type="protein sequence ID" value="MFD2312104.1"/>
    <property type="molecule type" value="Genomic_DNA"/>
</dbReference>
<evidence type="ECO:0008006" key="3">
    <source>
        <dbReference type="Google" id="ProtNLM"/>
    </source>
</evidence>
<evidence type="ECO:0000313" key="1">
    <source>
        <dbReference type="EMBL" id="MFD2312104.1"/>
    </source>
</evidence>
<protein>
    <recommendedName>
        <fullName evidence="3">Pectate lyase</fullName>
    </recommendedName>
</protein>
<accession>A0ABW5EKT8</accession>
<dbReference type="RefSeq" id="WP_265721292.1">
    <property type="nucleotide sequence ID" value="NZ_JAPIVK010000010.1"/>
</dbReference>
<dbReference type="Proteomes" id="UP001597425">
    <property type="component" value="Unassembled WGS sequence"/>
</dbReference>
<keyword evidence="2" id="KW-1185">Reference proteome</keyword>
<comment type="caution">
    <text evidence="1">The sequence shown here is derived from an EMBL/GenBank/DDBJ whole genome shotgun (WGS) entry which is preliminary data.</text>
</comment>
<dbReference type="PANTHER" id="PTHR41339:SF1">
    <property type="entry name" value="SECRETED PROTEIN"/>
    <property type="match status" value="1"/>
</dbReference>
<evidence type="ECO:0000313" key="2">
    <source>
        <dbReference type="Proteomes" id="UP001597425"/>
    </source>
</evidence>
<gene>
    <name evidence="1" type="ORF">ACFSKX_16910</name>
</gene>
<reference evidence="2" key="1">
    <citation type="journal article" date="2019" name="Int. J. Syst. Evol. Microbiol.">
        <title>The Global Catalogue of Microorganisms (GCM) 10K type strain sequencing project: providing services to taxonomists for standard genome sequencing and annotation.</title>
        <authorList>
            <consortium name="The Broad Institute Genomics Platform"/>
            <consortium name="The Broad Institute Genome Sequencing Center for Infectious Disease"/>
            <person name="Wu L."/>
            <person name="Ma J."/>
        </authorList>
    </citation>
    <scope>NUCLEOTIDE SEQUENCE [LARGE SCALE GENOMIC DNA]</scope>
    <source>
        <strain evidence="2">KCTC 12848</strain>
    </source>
</reference>
<organism evidence="1 2">
    <name type="scientific">Microbulbifer halophilus</name>
    <dbReference type="NCBI Taxonomy" id="453963"/>
    <lineage>
        <taxon>Bacteria</taxon>
        <taxon>Pseudomonadati</taxon>
        <taxon>Pseudomonadota</taxon>
        <taxon>Gammaproteobacteria</taxon>
        <taxon>Cellvibrionales</taxon>
        <taxon>Microbulbiferaceae</taxon>
        <taxon>Microbulbifer</taxon>
    </lineage>
</organism>
<name>A0ABW5EKT8_9GAMM</name>